<accession>A0A4Y2TAT2</accession>
<gene>
    <name evidence="1" type="ORF">AVEN_262531_1</name>
</gene>
<comment type="caution">
    <text evidence="1">The sequence shown here is derived from an EMBL/GenBank/DDBJ whole genome shotgun (WGS) entry which is preliminary data.</text>
</comment>
<dbReference type="AlphaFoldDB" id="A0A4Y2TAT2"/>
<proteinExistence type="predicted"/>
<keyword evidence="2" id="KW-1185">Reference proteome</keyword>
<evidence type="ECO:0000313" key="1">
    <source>
        <dbReference type="EMBL" id="GBN97090.1"/>
    </source>
</evidence>
<reference evidence="1 2" key="1">
    <citation type="journal article" date="2019" name="Sci. Rep.">
        <title>Orb-weaving spider Araneus ventricosus genome elucidates the spidroin gene catalogue.</title>
        <authorList>
            <person name="Kono N."/>
            <person name="Nakamura H."/>
            <person name="Ohtoshi R."/>
            <person name="Moran D.A.P."/>
            <person name="Shinohara A."/>
            <person name="Yoshida Y."/>
            <person name="Fujiwara M."/>
            <person name="Mori M."/>
            <person name="Tomita M."/>
            <person name="Arakawa K."/>
        </authorList>
    </citation>
    <scope>NUCLEOTIDE SEQUENCE [LARGE SCALE GENOMIC DNA]</scope>
</reference>
<feature type="non-terminal residue" evidence="1">
    <location>
        <position position="57"/>
    </location>
</feature>
<dbReference type="Proteomes" id="UP000499080">
    <property type="component" value="Unassembled WGS sequence"/>
</dbReference>
<organism evidence="1 2">
    <name type="scientific">Araneus ventricosus</name>
    <name type="common">Orbweaver spider</name>
    <name type="synonym">Epeira ventricosa</name>
    <dbReference type="NCBI Taxonomy" id="182803"/>
    <lineage>
        <taxon>Eukaryota</taxon>
        <taxon>Metazoa</taxon>
        <taxon>Ecdysozoa</taxon>
        <taxon>Arthropoda</taxon>
        <taxon>Chelicerata</taxon>
        <taxon>Arachnida</taxon>
        <taxon>Araneae</taxon>
        <taxon>Araneomorphae</taxon>
        <taxon>Entelegynae</taxon>
        <taxon>Araneoidea</taxon>
        <taxon>Araneidae</taxon>
        <taxon>Araneus</taxon>
    </lineage>
</organism>
<sequence>MMLTSLACLRTSALSSPPSPLLSVAFSPCDAMLVAWSPRLFTAGLAVLPAATSSSLY</sequence>
<name>A0A4Y2TAT2_ARAVE</name>
<protein>
    <submittedName>
        <fullName evidence="1">Uncharacterized protein</fullName>
    </submittedName>
</protein>
<dbReference type="EMBL" id="BGPR01026961">
    <property type="protein sequence ID" value="GBN97090.1"/>
    <property type="molecule type" value="Genomic_DNA"/>
</dbReference>
<evidence type="ECO:0000313" key="2">
    <source>
        <dbReference type="Proteomes" id="UP000499080"/>
    </source>
</evidence>